<dbReference type="InterPro" id="IPR005149">
    <property type="entry name" value="Tscrpt_reg_PadR_N"/>
</dbReference>
<evidence type="ECO:0000259" key="1">
    <source>
        <dbReference type="Pfam" id="PF03551"/>
    </source>
</evidence>
<dbReference type="RefSeq" id="WP_009321867.1">
    <property type="nucleotide sequence ID" value="NZ_CBCSVS010000007.1"/>
</dbReference>
<dbReference type="Proteomes" id="UP000472755">
    <property type="component" value="Unassembled WGS sequence"/>
</dbReference>
<reference evidence="3 5" key="2">
    <citation type="journal article" date="2019" name="Nat. Med.">
        <title>A library of human gut bacterial isolates paired with longitudinal multiomics data enables mechanistic microbiome research.</title>
        <authorList>
            <person name="Poyet M."/>
            <person name="Groussin M."/>
            <person name="Gibbons S.M."/>
            <person name="Avila-Pacheco J."/>
            <person name="Jiang X."/>
            <person name="Kearney S.M."/>
            <person name="Perrotta A.R."/>
            <person name="Berdy B."/>
            <person name="Zhao S."/>
            <person name="Lieberman T.D."/>
            <person name="Swanson P.K."/>
            <person name="Smith M."/>
            <person name="Roesemann S."/>
            <person name="Alexander J.E."/>
            <person name="Rich S.A."/>
            <person name="Livny J."/>
            <person name="Vlamakis H."/>
            <person name="Clish C."/>
            <person name="Bullock K."/>
            <person name="Deik A."/>
            <person name="Scott J."/>
            <person name="Pierce K.A."/>
            <person name="Xavier R.J."/>
            <person name="Alm E.J."/>
        </authorList>
    </citation>
    <scope>NUCLEOTIDE SEQUENCE [LARGE SCALE GENOMIC DNA]</scope>
    <source>
        <strain evidence="3 5">BIOML-A4</strain>
    </source>
</reference>
<evidence type="ECO:0000313" key="2">
    <source>
        <dbReference type="EMBL" id="KUE76492.1"/>
    </source>
</evidence>
<dbReference type="InterPro" id="IPR036390">
    <property type="entry name" value="WH_DNA-bd_sf"/>
</dbReference>
<evidence type="ECO:0000313" key="5">
    <source>
        <dbReference type="Proteomes" id="UP000472755"/>
    </source>
</evidence>
<dbReference type="InterPro" id="IPR036388">
    <property type="entry name" value="WH-like_DNA-bd_sf"/>
</dbReference>
<evidence type="ECO:0000313" key="4">
    <source>
        <dbReference type="Proteomes" id="UP000053433"/>
    </source>
</evidence>
<accession>A0A0W7TRM5</accession>
<organism evidence="2 4">
    <name type="scientific">Ruthenibacterium lactatiformans</name>
    <dbReference type="NCBI Taxonomy" id="1550024"/>
    <lineage>
        <taxon>Bacteria</taxon>
        <taxon>Bacillati</taxon>
        <taxon>Bacillota</taxon>
        <taxon>Clostridia</taxon>
        <taxon>Eubacteriales</taxon>
        <taxon>Oscillospiraceae</taxon>
        <taxon>Ruthenibacterium</taxon>
    </lineage>
</organism>
<name>A0A0W7TRM5_9FIRM</name>
<dbReference type="PANTHER" id="PTHR33169">
    <property type="entry name" value="PADR-FAMILY TRANSCRIPTIONAL REGULATOR"/>
    <property type="match status" value="1"/>
</dbReference>
<comment type="caution">
    <text evidence="2">The sequence shown here is derived from an EMBL/GenBank/DDBJ whole genome shotgun (WGS) entry which is preliminary data.</text>
</comment>
<dbReference type="Pfam" id="PF03551">
    <property type="entry name" value="PadR"/>
    <property type="match status" value="1"/>
</dbReference>
<reference evidence="2 4" key="1">
    <citation type="submission" date="2015-10" db="EMBL/GenBank/DDBJ databases">
        <title>A novel member of the family Ruminococcaceae isolated from human faeces.</title>
        <authorList>
            <person name="Shkoporov A.N."/>
            <person name="Chaplin A.V."/>
            <person name="Motuzova O.V."/>
            <person name="Kafarskaia L.I."/>
            <person name="Efimov B.A."/>
        </authorList>
    </citation>
    <scope>NUCLEOTIDE SEQUENCE [LARGE SCALE GENOMIC DNA]</scope>
    <source>
        <strain evidence="2 4">668</strain>
    </source>
</reference>
<dbReference type="Proteomes" id="UP000053433">
    <property type="component" value="Unassembled WGS sequence"/>
</dbReference>
<evidence type="ECO:0000313" key="3">
    <source>
        <dbReference type="EMBL" id="MTS26502.1"/>
    </source>
</evidence>
<gene>
    <name evidence="2" type="ORF">ASJ35_08510</name>
    <name evidence="3" type="ORF">GMD59_04275</name>
</gene>
<dbReference type="InterPro" id="IPR052509">
    <property type="entry name" value="Metal_resp_DNA-bind_regulator"/>
</dbReference>
<dbReference type="PANTHER" id="PTHR33169:SF14">
    <property type="entry name" value="TRANSCRIPTIONAL REGULATOR RV3488"/>
    <property type="match status" value="1"/>
</dbReference>
<protein>
    <submittedName>
        <fullName evidence="2 3">Transcriptional regulator</fullName>
    </submittedName>
</protein>
<proteinExistence type="predicted"/>
<feature type="domain" description="Transcription regulator PadR N-terminal" evidence="1">
    <location>
        <begin position="16"/>
        <end position="89"/>
    </location>
</feature>
<dbReference type="SUPFAM" id="SSF46785">
    <property type="entry name" value="Winged helix' DNA-binding domain"/>
    <property type="match status" value="1"/>
</dbReference>
<sequence length="119" mass="13796">MSVSDNLKRGTVELLLLTLLQEQDMYGYQLSQELGERSEGLFVLQEASMYTILYRLVEKGLISDRQELVGRRRTRVYYHLEPDGATYLTQIRRDYFSVNRGVLNVLRTCGRGLAEDETL</sequence>
<dbReference type="EMBL" id="WMZU01000004">
    <property type="protein sequence ID" value="MTS26502.1"/>
    <property type="molecule type" value="Genomic_DNA"/>
</dbReference>
<dbReference type="Gene3D" id="1.10.10.10">
    <property type="entry name" value="Winged helix-like DNA-binding domain superfamily/Winged helix DNA-binding domain"/>
    <property type="match status" value="1"/>
</dbReference>
<dbReference type="EMBL" id="LMUA01000009">
    <property type="protein sequence ID" value="KUE76492.1"/>
    <property type="molecule type" value="Genomic_DNA"/>
</dbReference>
<dbReference type="AlphaFoldDB" id="A0A0W7TRM5"/>